<sequence>MDKARALCAMDAAMMREFSARTIRQLESHALFRLLLPVFRSFLEINLRKEIEKDRAAILRAAATRQAGGAPGPADVEALLQQAREVDQRFLREAAVFPVNIRIEYHELEPFRRRRAEMLLAAAHALFTRWETVPRFRAAVAAQYPRAEFEKLLHEIMRLYAAETRALSRSVRIPSLFSIARDSVSDTVYSVMTGVAGELAVELTRRVYRHVAEPRPG</sequence>
<accession>A0A1B4XFY2</accession>
<proteinExistence type="predicted"/>
<dbReference type="AlphaFoldDB" id="A0A1B4XFY2"/>
<dbReference type="InParanoid" id="A0A1B4XFY2"/>
<evidence type="ECO:0000313" key="1">
    <source>
        <dbReference type="EMBL" id="BAV33730.1"/>
    </source>
</evidence>
<reference evidence="1 2" key="1">
    <citation type="submission" date="2015-05" db="EMBL/GenBank/DDBJ databases">
        <title>Complete genome sequence of a sulfur-oxidizing gammaproteobacterium strain HA5.</title>
        <authorList>
            <person name="Miura A."/>
            <person name="Kojima H."/>
            <person name="Fukui M."/>
        </authorList>
    </citation>
    <scope>NUCLEOTIDE SEQUENCE [LARGE SCALE GENOMIC DNA]</scope>
    <source>
        <strain evidence="1 2">HA5</strain>
    </source>
</reference>
<protein>
    <submittedName>
        <fullName evidence="1">Uncharacterized protein</fullName>
    </submittedName>
</protein>
<dbReference type="Proteomes" id="UP000243180">
    <property type="component" value="Chromosome"/>
</dbReference>
<keyword evidence="2" id="KW-1185">Reference proteome</keyword>
<organism evidence="1 2">
    <name type="scientific">Sulfuricaulis limicola</name>
    <dbReference type="NCBI Taxonomy" id="1620215"/>
    <lineage>
        <taxon>Bacteria</taxon>
        <taxon>Pseudomonadati</taxon>
        <taxon>Pseudomonadota</taxon>
        <taxon>Gammaproteobacteria</taxon>
        <taxon>Acidiferrobacterales</taxon>
        <taxon>Acidiferrobacteraceae</taxon>
        <taxon>Sulfuricaulis</taxon>
    </lineage>
</organism>
<dbReference type="EMBL" id="AP014879">
    <property type="protein sequence ID" value="BAV33730.1"/>
    <property type="molecule type" value="Genomic_DNA"/>
</dbReference>
<dbReference type="RefSeq" id="WP_096360553.1">
    <property type="nucleotide sequence ID" value="NZ_AP014879.1"/>
</dbReference>
<name>A0A1B4XFY2_9GAMM</name>
<gene>
    <name evidence="1" type="ORF">SCL_1419</name>
</gene>
<dbReference type="KEGG" id="slim:SCL_1419"/>
<evidence type="ECO:0000313" key="2">
    <source>
        <dbReference type="Proteomes" id="UP000243180"/>
    </source>
</evidence>